<accession>A0A084W1D7</accession>
<dbReference type="Proteomes" id="UP000030765">
    <property type="component" value="Unassembled WGS sequence"/>
</dbReference>
<proteinExistence type="predicted"/>
<evidence type="ECO:0000256" key="1">
    <source>
        <dbReference type="SAM" id="MobiDB-lite"/>
    </source>
</evidence>
<dbReference type="EnsemblMetazoa" id="ASIC011860-RA">
    <property type="protein sequence ID" value="ASIC011860-PA"/>
    <property type="gene ID" value="ASIC011860"/>
</dbReference>
<reference evidence="3" key="2">
    <citation type="submission" date="2020-05" db="UniProtKB">
        <authorList>
            <consortium name="EnsemblMetazoa"/>
        </authorList>
    </citation>
    <scope>IDENTIFICATION</scope>
</reference>
<evidence type="ECO:0000313" key="4">
    <source>
        <dbReference type="Proteomes" id="UP000030765"/>
    </source>
</evidence>
<gene>
    <name evidence="2" type="ORF">ZHAS_00011860</name>
</gene>
<evidence type="ECO:0000313" key="3">
    <source>
        <dbReference type="EnsemblMetazoa" id="ASIC011860-PA"/>
    </source>
</evidence>
<dbReference type="AlphaFoldDB" id="A0A084W1D7"/>
<dbReference type="EMBL" id="KE525267">
    <property type="protein sequence ID" value="KFB44031.1"/>
    <property type="molecule type" value="Genomic_DNA"/>
</dbReference>
<name>A0A084W1D7_ANOSI</name>
<evidence type="ECO:0000313" key="2">
    <source>
        <dbReference type="EMBL" id="KFB44031.1"/>
    </source>
</evidence>
<keyword evidence="4" id="KW-1185">Reference proteome</keyword>
<protein>
    <submittedName>
        <fullName evidence="2 3">Plasmid partition ParA protein</fullName>
    </submittedName>
</protein>
<dbReference type="EMBL" id="ATLV01019290">
    <property type="status" value="NOT_ANNOTATED_CDS"/>
    <property type="molecule type" value="Genomic_DNA"/>
</dbReference>
<feature type="region of interest" description="Disordered" evidence="1">
    <location>
        <begin position="1"/>
        <end position="29"/>
    </location>
</feature>
<dbReference type="VEuPathDB" id="VectorBase:ASIC011860"/>
<sequence>MVPFAASGGPFSGRFVTTADEPDSLGQRSARHVEPGFGFLFSDTASFQPIAPCQCLHTPTNGSAKMDSSSVEMGK</sequence>
<reference evidence="2 4" key="1">
    <citation type="journal article" date="2014" name="BMC Genomics">
        <title>Genome sequence of Anopheles sinensis provides insight into genetics basis of mosquito competence for malaria parasites.</title>
        <authorList>
            <person name="Zhou D."/>
            <person name="Zhang D."/>
            <person name="Ding G."/>
            <person name="Shi L."/>
            <person name="Hou Q."/>
            <person name="Ye Y."/>
            <person name="Xu Y."/>
            <person name="Zhou H."/>
            <person name="Xiong C."/>
            <person name="Li S."/>
            <person name="Yu J."/>
            <person name="Hong S."/>
            <person name="Yu X."/>
            <person name="Zou P."/>
            <person name="Chen C."/>
            <person name="Chang X."/>
            <person name="Wang W."/>
            <person name="Lv Y."/>
            <person name="Sun Y."/>
            <person name="Ma L."/>
            <person name="Shen B."/>
            <person name="Zhu C."/>
        </authorList>
    </citation>
    <scope>NUCLEOTIDE SEQUENCE [LARGE SCALE GENOMIC DNA]</scope>
</reference>
<organism evidence="2">
    <name type="scientific">Anopheles sinensis</name>
    <name type="common">Mosquito</name>
    <dbReference type="NCBI Taxonomy" id="74873"/>
    <lineage>
        <taxon>Eukaryota</taxon>
        <taxon>Metazoa</taxon>
        <taxon>Ecdysozoa</taxon>
        <taxon>Arthropoda</taxon>
        <taxon>Hexapoda</taxon>
        <taxon>Insecta</taxon>
        <taxon>Pterygota</taxon>
        <taxon>Neoptera</taxon>
        <taxon>Endopterygota</taxon>
        <taxon>Diptera</taxon>
        <taxon>Nematocera</taxon>
        <taxon>Culicoidea</taxon>
        <taxon>Culicidae</taxon>
        <taxon>Anophelinae</taxon>
        <taxon>Anopheles</taxon>
    </lineage>
</organism>